<keyword evidence="3" id="KW-1185">Reference proteome</keyword>
<proteinExistence type="predicted"/>
<evidence type="ECO:0000256" key="1">
    <source>
        <dbReference type="SAM" id="MobiDB-lite"/>
    </source>
</evidence>
<dbReference type="AlphaFoldDB" id="T0BQB3"/>
<accession>A0A9E6ZFJ1</accession>
<dbReference type="InterPro" id="IPR025619">
    <property type="entry name" value="YlzJ"/>
</dbReference>
<reference evidence="3" key="1">
    <citation type="journal article" date="2022" name="G3 (Bethesda)">
        <title>Unveiling the complete genome sequence of Alicyclobacillus acidoterrestris DSM 3922T, a taint-producing strain.</title>
        <authorList>
            <person name="Leonardo I.C."/>
            <person name="Barreto Crespo M.T."/>
            <person name="Gaspar F.B."/>
        </authorList>
    </citation>
    <scope>NUCLEOTIDE SEQUENCE [LARGE SCALE GENOMIC DNA]</scope>
    <source>
        <strain evidence="3">DSM 3922</strain>
    </source>
</reference>
<dbReference type="RefSeq" id="WP_021296408.1">
    <property type="nucleotide sequence ID" value="NZ_AURB01000129.1"/>
</dbReference>
<dbReference type="KEGG" id="aaco:K1I37_10365"/>
<name>T0BQB3_ALIAG</name>
<dbReference type="STRING" id="1356854.N007_06855"/>
<feature type="compositionally biased region" description="Polar residues" evidence="1">
    <location>
        <begin position="1"/>
        <end position="24"/>
    </location>
</feature>
<accession>T0BQB3</accession>
<dbReference type="EMBL" id="CP080467">
    <property type="protein sequence ID" value="UNO47158.1"/>
    <property type="molecule type" value="Genomic_DNA"/>
</dbReference>
<dbReference type="Proteomes" id="UP000829401">
    <property type="component" value="Chromosome"/>
</dbReference>
<evidence type="ECO:0000313" key="3">
    <source>
        <dbReference type="Proteomes" id="UP000829401"/>
    </source>
</evidence>
<dbReference type="OrthoDB" id="1683573at2"/>
<protein>
    <submittedName>
        <fullName evidence="2">YlzJ-like family protein</fullName>
    </submittedName>
</protein>
<organism evidence="2 3">
    <name type="scientific">Alicyclobacillus acidoterrestris (strain ATCC 49025 / DSM 3922 / CIP 106132 / NCIMB 13137 / GD3B)</name>
    <dbReference type="NCBI Taxonomy" id="1356854"/>
    <lineage>
        <taxon>Bacteria</taxon>
        <taxon>Bacillati</taxon>
        <taxon>Bacillota</taxon>
        <taxon>Bacilli</taxon>
        <taxon>Bacillales</taxon>
        <taxon>Alicyclobacillaceae</taxon>
        <taxon>Alicyclobacillus</taxon>
    </lineage>
</organism>
<evidence type="ECO:0000313" key="2">
    <source>
        <dbReference type="EMBL" id="UNO47158.1"/>
    </source>
</evidence>
<sequence>MHWTTLSDSEIFATPTSSQSASDTVTEEVTVGDAILVLTRSAKTGEATVSRVISPRASDYLRPDWQPGMPYTSR</sequence>
<dbReference type="Pfam" id="PF14035">
    <property type="entry name" value="YlzJ"/>
    <property type="match status" value="1"/>
</dbReference>
<feature type="region of interest" description="Disordered" evidence="1">
    <location>
        <begin position="1"/>
        <end position="26"/>
    </location>
</feature>
<gene>
    <name evidence="2" type="ORF">K1I37_10365</name>
</gene>